<evidence type="ECO:0000259" key="1">
    <source>
        <dbReference type="Pfam" id="PF05050"/>
    </source>
</evidence>
<dbReference type="EMBL" id="FXZK01000001">
    <property type="protein sequence ID" value="SMY06601.1"/>
    <property type="molecule type" value="Genomic_DNA"/>
</dbReference>
<keyword evidence="3" id="KW-1185">Reference proteome</keyword>
<dbReference type="OrthoDB" id="6310850at2"/>
<evidence type="ECO:0000313" key="3">
    <source>
        <dbReference type="Proteomes" id="UP000201613"/>
    </source>
</evidence>
<reference evidence="2 3" key="1">
    <citation type="submission" date="2017-05" db="EMBL/GenBank/DDBJ databases">
        <authorList>
            <person name="Song R."/>
            <person name="Chenine A.L."/>
            <person name="Ruprecht R.M."/>
        </authorList>
    </citation>
    <scope>NUCLEOTIDE SEQUENCE [LARGE SCALE GENOMIC DNA]</scope>
    <source>
        <strain evidence="2 3">CECT 8899</strain>
    </source>
</reference>
<sequence length="317" mass="35848">MSVSSPENIFRQFGVTQDLLGRNGVDLAAGHEQGRAKRARILQSLKRIAPRPCGVELVRIGPADDGGYLVPDDLDGIEACFSPGCDNFKDFEDQLVRDHGIKTFICDNSSDIGSFRTPLIEGMQSFEKKWLDVAPAEDAIVLDDWVRENTAPDTDLILQMDIEGAEYRNLMNASPETLRRFRIIVIEIHCLHLLPDFAFLDAVFDPAMAKLEQDFTCVHIHPNNFRTEEMIVSNLLISRVMELTFLRKDRVREAQLPLVLPHPLDRVNVPDYPPVALAPVFLAHADRDASHVQRLRHEIAWHHARLHELEAQLAALD</sequence>
<dbReference type="SUPFAM" id="SSF53335">
    <property type="entry name" value="S-adenosyl-L-methionine-dependent methyltransferases"/>
    <property type="match status" value="1"/>
</dbReference>
<protein>
    <recommendedName>
        <fullName evidence="1">Methyltransferase FkbM domain-containing protein</fullName>
    </recommendedName>
</protein>
<proteinExistence type="predicted"/>
<dbReference type="Proteomes" id="UP000201613">
    <property type="component" value="Unassembled WGS sequence"/>
</dbReference>
<accession>A0A238LAH5</accession>
<gene>
    <name evidence="2" type="ORF">LOM8899_00728</name>
</gene>
<dbReference type="RefSeq" id="WP_093990757.1">
    <property type="nucleotide sequence ID" value="NZ_FXZK01000001.1"/>
</dbReference>
<organism evidence="2 3">
    <name type="scientific">Flavimaricola marinus</name>
    <dbReference type="NCBI Taxonomy" id="1819565"/>
    <lineage>
        <taxon>Bacteria</taxon>
        <taxon>Pseudomonadati</taxon>
        <taxon>Pseudomonadota</taxon>
        <taxon>Alphaproteobacteria</taxon>
        <taxon>Rhodobacterales</taxon>
        <taxon>Paracoccaceae</taxon>
        <taxon>Flavimaricola</taxon>
    </lineage>
</organism>
<evidence type="ECO:0000313" key="2">
    <source>
        <dbReference type="EMBL" id="SMY06601.1"/>
    </source>
</evidence>
<dbReference type="AlphaFoldDB" id="A0A238LAH5"/>
<dbReference type="InterPro" id="IPR006342">
    <property type="entry name" value="FkbM_mtfrase"/>
</dbReference>
<dbReference type="InterPro" id="IPR029063">
    <property type="entry name" value="SAM-dependent_MTases_sf"/>
</dbReference>
<feature type="domain" description="Methyltransferase FkbM" evidence="1">
    <location>
        <begin position="133"/>
        <end position="202"/>
    </location>
</feature>
<name>A0A238LAH5_9RHOB</name>
<dbReference type="Pfam" id="PF05050">
    <property type="entry name" value="Methyltransf_21"/>
    <property type="match status" value="1"/>
</dbReference>